<reference evidence="9 10" key="1">
    <citation type="journal article" date="2022" name="Nat. Ecol. Evol.">
        <title>A masculinizing supergene underlies an exaggerated male reproductive morph in a spider.</title>
        <authorList>
            <person name="Hendrickx F."/>
            <person name="De Corte Z."/>
            <person name="Sonet G."/>
            <person name="Van Belleghem S.M."/>
            <person name="Kostlbacher S."/>
            <person name="Vangestel C."/>
        </authorList>
    </citation>
    <scope>NUCLEOTIDE SEQUENCE [LARGE SCALE GENOMIC DNA]</scope>
    <source>
        <strain evidence="9">W744_W776</strain>
    </source>
</reference>
<gene>
    <name evidence="9" type="ORF">JTE90_013733</name>
</gene>
<dbReference type="Gene3D" id="1.10.10.10">
    <property type="entry name" value="Winged helix-like DNA-binding domain superfamily/Winged helix DNA-binding domain"/>
    <property type="match status" value="1"/>
</dbReference>
<keyword evidence="2" id="KW-0805">Transcription regulation</keyword>
<dbReference type="AlphaFoldDB" id="A0AAV6UYD7"/>
<sequence>MDYLYEDSFKLHDMIDSDIRSLRSECGDYYLNDLIYPHGGSLEPMSLHMDSLDSSLDLENDGRAGWMSGLQLLNGSTDFDSINGLLVNPRTALPISMSESLNSSSLSISPSDSSHFMSDVPVTTSSGSGSITVTVPIQVITSSAMTDVNLTVAVPTPSPSPNGTSQQLSFSLQDSNVNQDSSVDSPKPKSKNKKSNLNSNENAYPKPAYSYSCLIAMALKNSRTGSLPVNEIYDFMTENFPYFKTAPNGWKNSVRHNLSLNKCFEKIEKPAGNSTQRKGYLWAMNPAKVEKMEEELQKWGSKDPVAIRKSMANPERLELIEKGELRSADSDTEFESMNVSQVEEEEEAFSPKEEPENEAKEEQPGPVVAANESLNDFSFRDTAVDQCMPELDIQKGLWDSLMEDRLPFLTDSPMSPLSPKNSEAMDEDSSHDTTPSSTKSYVHANLIYKHTSRAPPAVSSSPATTDKGNTL</sequence>
<feature type="region of interest" description="Disordered" evidence="7">
    <location>
        <begin position="152"/>
        <end position="201"/>
    </location>
</feature>
<keyword evidence="1" id="KW-0217">Developmental protein</keyword>
<feature type="region of interest" description="Disordered" evidence="7">
    <location>
        <begin position="320"/>
        <end position="366"/>
    </location>
</feature>
<dbReference type="GO" id="GO:0000976">
    <property type="term" value="F:transcription cis-regulatory region binding"/>
    <property type="evidence" value="ECO:0007669"/>
    <property type="project" value="TreeGrafter"/>
</dbReference>
<dbReference type="InterPro" id="IPR036390">
    <property type="entry name" value="WH_DNA-bd_sf"/>
</dbReference>
<feature type="compositionally biased region" description="Polar residues" evidence="7">
    <location>
        <begin position="161"/>
        <end position="172"/>
    </location>
</feature>
<evidence type="ECO:0000256" key="3">
    <source>
        <dbReference type="ARBA" id="ARBA00023125"/>
    </source>
</evidence>
<dbReference type="InterPro" id="IPR036388">
    <property type="entry name" value="WH-like_DNA-bd_sf"/>
</dbReference>
<evidence type="ECO:0000256" key="7">
    <source>
        <dbReference type="SAM" id="MobiDB-lite"/>
    </source>
</evidence>
<dbReference type="EMBL" id="JAFNEN010000219">
    <property type="protein sequence ID" value="KAG8189199.1"/>
    <property type="molecule type" value="Genomic_DNA"/>
</dbReference>
<dbReference type="PRINTS" id="PR00053">
    <property type="entry name" value="FORKHEAD"/>
</dbReference>
<dbReference type="Proteomes" id="UP000827092">
    <property type="component" value="Unassembled WGS sequence"/>
</dbReference>
<evidence type="ECO:0000259" key="8">
    <source>
        <dbReference type="PROSITE" id="PS50039"/>
    </source>
</evidence>
<evidence type="ECO:0000313" key="10">
    <source>
        <dbReference type="Proteomes" id="UP000827092"/>
    </source>
</evidence>
<feature type="compositionally biased region" description="Low complexity" evidence="7">
    <location>
        <begin position="453"/>
        <end position="465"/>
    </location>
</feature>
<evidence type="ECO:0000256" key="5">
    <source>
        <dbReference type="ARBA" id="ARBA00023242"/>
    </source>
</evidence>
<dbReference type="PROSITE" id="PS00658">
    <property type="entry name" value="FORK_HEAD_2"/>
    <property type="match status" value="1"/>
</dbReference>
<feature type="DNA-binding region" description="Fork-head" evidence="6">
    <location>
        <begin position="206"/>
        <end position="295"/>
    </location>
</feature>
<protein>
    <recommendedName>
        <fullName evidence="8">Fork-head domain-containing protein</fullName>
    </recommendedName>
</protein>
<keyword evidence="4" id="KW-0804">Transcription</keyword>
<dbReference type="PANTHER" id="PTHR46721:SF3">
    <property type="entry name" value="FORKHEAD BOX N1"/>
    <property type="match status" value="1"/>
</dbReference>
<feature type="compositionally biased region" description="Polar residues" evidence="7">
    <location>
        <begin position="412"/>
        <end position="421"/>
    </location>
</feature>
<feature type="domain" description="Fork-head" evidence="8">
    <location>
        <begin position="206"/>
        <end position="295"/>
    </location>
</feature>
<keyword evidence="5 6" id="KW-0539">Nucleus</keyword>
<keyword evidence="10" id="KW-1185">Reference proteome</keyword>
<evidence type="ECO:0000256" key="4">
    <source>
        <dbReference type="ARBA" id="ARBA00023163"/>
    </source>
</evidence>
<organism evidence="9 10">
    <name type="scientific">Oedothorax gibbosus</name>
    <dbReference type="NCBI Taxonomy" id="931172"/>
    <lineage>
        <taxon>Eukaryota</taxon>
        <taxon>Metazoa</taxon>
        <taxon>Ecdysozoa</taxon>
        <taxon>Arthropoda</taxon>
        <taxon>Chelicerata</taxon>
        <taxon>Arachnida</taxon>
        <taxon>Araneae</taxon>
        <taxon>Araneomorphae</taxon>
        <taxon>Entelegynae</taxon>
        <taxon>Araneoidea</taxon>
        <taxon>Linyphiidae</taxon>
        <taxon>Erigoninae</taxon>
        <taxon>Oedothorax</taxon>
    </lineage>
</organism>
<dbReference type="SMART" id="SM00339">
    <property type="entry name" value="FH"/>
    <property type="match status" value="1"/>
</dbReference>
<evidence type="ECO:0000256" key="2">
    <source>
        <dbReference type="ARBA" id="ARBA00023015"/>
    </source>
</evidence>
<comment type="subcellular location">
    <subcellularLocation>
        <location evidence="6">Nucleus</location>
    </subcellularLocation>
</comment>
<dbReference type="PROSITE" id="PS50039">
    <property type="entry name" value="FORK_HEAD_3"/>
    <property type="match status" value="1"/>
</dbReference>
<feature type="compositionally biased region" description="Low complexity" evidence="7">
    <location>
        <begin position="173"/>
        <end position="185"/>
    </location>
</feature>
<dbReference type="InterPro" id="IPR049624">
    <property type="entry name" value="FOXN1_4"/>
</dbReference>
<keyword evidence="3 6" id="KW-0238">DNA-binding</keyword>
<dbReference type="GO" id="GO:0005634">
    <property type="term" value="C:nucleus"/>
    <property type="evidence" value="ECO:0007669"/>
    <property type="project" value="UniProtKB-SubCell"/>
</dbReference>
<dbReference type="SUPFAM" id="SSF46785">
    <property type="entry name" value="Winged helix' DNA-binding domain"/>
    <property type="match status" value="1"/>
</dbReference>
<proteinExistence type="predicted"/>
<feature type="compositionally biased region" description="Basic and acidic residues" evidence="7">
    <location>
        <begin position="320"/>
        <end position="329"/>
    </location>
</feature>
<evidence type="ECO:0000256" key="6">
    <source>
        <dbReference type="PROSITE-ProRule" id="PRU00089"/>
    </source>
</evidence>
<name>A0AAV6UYD7_9ARAC</name>
<comment type="caution">
    <text evidence="9">The sequence shown here is derived from an EMBL/GenBank/DDBJ whole genome shotgun (WGS) entry which is preliminary data.</text>
</comment>
<evidence type="ECO:0000313" key="9">
    <source>
        <dbReference type="EMBL" id="KAG8189199.1"/>
    </source>
</evidence>
<dbReference type="PANTHER" id="PTHR46721">
    <property type="entry name" value="FORKHEAD BOX PROTEIN N1"/>
    <property type="match status" value="1"/>
</dbReference>
<evidence type="ECO:0000256" key="1">
    <source>
        <dbReference type="ARBA" id="ARBA00022473"/>
    </source>
</evidence>
<dbReference type="Pfam" id="PF00250">
    <property type="entry name" value="Forkhead"/>
    <property type="match status" value="1"/>
</dbReference>
<accession>A0AAV6UYD7</accession>
<dbReference type="CDD" id="cd20030">
    <property type="entry name" value="FH_FOXN1-like"/>
    <property type="match status" value="1"/>
</dbReference>
<dbReference type="GO" id="GO:0000981">
    <property type="term" value="F:DNA-binding transcription factor activity, RNA polymerase II-specific"/>
    <property type="evidence" value="ECO:0007669"/>
    <property type="project" value="TreeGrafter"/>
</dbReference>
<feature type="region of interest" description="Disordered" evidence="7">
    <location>
        <begin position="407"/>
        <end position="471"/>
    </location>
</feature>
<dbReference type="InterPro" id="IPR030456">
    <property type="entry name" value="TF_fork_head_CS_2"/>
</dbReference>
<dbReference type="InterPro" id="IPR001766">
    <property type="entry name" value="Fork_head_dom"/>
</dbReference>
<feature type="compositionally biased region" description="Basic and acidic residues" evidence="7">
    <location>
        <begin position="349"/>
        <end position="363"/>
    </location>
</feature>